<dbReference type="RefSeq" id="WP_285622059.1">
    <property type="nucleotide sequence ID" value="NZ_BSTJ01000004.1"/>
</dbReference>
<dbReference type="InterPro" id="IPR051801">
    <property type="entry name" value="GH28_Enzymes"/>
</dbReference>
<dbReference type="PROSITE" id="PS00502">
    <property type="entry name" value="POLYGALACTURONASE"/>
    <property type="match status" value="1"/>
</dbReference>
<dbReference type="PROSITE" id="PS51318">
    <property type="entry name" value="TAT"/>
    <property type="match status" value="1"/>
</dbReference>
<evidence type="ECO:0000256" key="1">
    <source>
        <dbReference type="ARBA" id="ARBA00008834"/>
    </source>
</evidence>
<dbReference type="GO" id="GO:0004650">
    <property type="term" value="F:polygalacturonase activity"/>
    <property type="evidence" value="ECO:0007669"/>
    <property type="project" value="InterPro"/>
</dbReference>
<dbReference type="Proteomes" id="UP001165135">
    <property type="component" value="Unassembled WGS sequence"/>
</dbReference>
<keyword evidence="3 4" id="KW-0326">Glycosidase</keyword>
<comment type="similarity">
    <text evidence="1 4">Belongs to the glycosyl hydrolase 28 family.</text>
</comment>
<dbReference type="PANTHER" id="PTHR31339">
    <property type="entry name" value="PECTIN LYASE-RELATED"/>
    <property type="match status" value="1"/>
</dbReference>
<dbReference type="SUPFAM" id="SSF51126">
    <property type="entry name" value="Pectin lyase-like"/>
    <property type="match status" value="1"/>
</dbReference>
<evidence type="ECO:0000256" key="2">
    <source>
        <dbReference type="ARBA" id="ARBA00022801"/>
    </source>
</evidence>
<name>A0A9W6RG71_9ACTN</name>
<dbReference type="InterPro" id="IPR006626">
    <property type="entry name" value="PbH1"/>
</dbReference>
<dbReference type="SMART" id="SM00710">
    <property type="entry name" value="PbH1"/>
    <property type="match status" value="5"/>
</dbReference>
<sequence>MTENWPRRRVLGMGGAILGGGLLAAAVGRPAFAQTDPWKTADAIRRRVRAPKFPHHEYRITDFGAKGDGVTDCTRAFEAAIGTCARRGGGHVIVPPGRYLTGPINLRSFVDLHVSEGATILFSTDPQKYPPVYTRWQGIECYNYSPFIYAYGARNVAVTGKGTLDGQAGNTAWWPWTGSTRYGWTQGIPTQGDDWNALQDMADRGVPVRERVFGPGHYLRPNMVQPYRCRDVLIEDVTIVNSPMWEIHPVLSQRVLVRNVTVSSHGPNNDGCDPESCTDVVITGSTFDTGDDCIAIKSGRNADGRRVNVPSRNILVENCEMRDGHGGVTMGSEESGGISGVFAQNLRMTSPNLGYGLRLKTNSVRGGYIHDVHMRDVEVTQIADAAIQIDFYYDEGPGHPYNPSVSGINVENLHVGTTNRVFEMRGYPDDPIRDITLTHCVFDKATNTDIVEDVEGLVLNDVTVNGKPLEPATN</sequence>
<proteinExistence type="inferred from homology"/>
<dbReference type="InterPro" id="IPR000743">
    <property type="entry name" value="Glyco_hydro_28"/>
</dbReference>
<dbReference type="AlphaFoldDB" id="A0A9W6RG71"/>
<dbReference type="PANTHER" id="PTHR31339:SF9">
    <property type="entry name" value="PLASMIN AND FIBRONECTIN-BINDING PROTEIN A"/>
    <property type="match status" value="1"/>
</dbReference>
<dbReference type="InterPro" id="IPR006311">
    <property type="entry name" value="TAT_signal"/>
</dbReference>
<dbReference type="InterPro" id="IPR012334">
    <property type="entry name" value="Pectin_lyas_fold"/>
</dbReference>
<dbReference type="EMBL" id="BSTJ01000004">
    <property type="protein sequence ID" value="GLY75244.1"/>
    <property type="molecule type" value="Genomic_DNA"/>
</dbReference>
<gene>
    <name evidence="6" type="ORF">Airi01_035110</name>
</gene>
<dbReference type="InterPro" id="IPR024535">
    <property type="entry name" value="RHGA/B-epi-like_pectate_lyase"/>
</dbReference>
<evidence type="ECO:0000256" key="4">
    <source>
        <dbReference type="RuleBase" id="RU361169"/>
    </source>
</evidence>
<reference evidence="6" key="1">
    <citation type="submission" date="2023-03" db="EMBL/GenBank/DDBJ databases">
        <title>Actinoallomurus iriomotensis NBRC 103681.</title>
        <authorList>
            <person name="Ichikawa N."/>
            <person name="Sato H."/>
            <person name="Tonouchi N."/>
        </authorList>
    </citation>
    <scope>NUCLEOTIDE SEQUENCE</scope>
    <source>
        <strain evidence="6">NBRC 103681</strain>
    </source>
</reference>
<evidence type="ECO:0000313" key="7">
    <source>
        <dbReference type="Proteomes" id="UP001165135"/>
    </source>
</evidence>
<dbReference type="Pfam" id="PF12708">
    <property type="entry name" value="Pect-lyase_RHGA_epim"/>
    <property type="match status" value="1"/>
</dbReference>
<dbReference type="Gene3D" id="2.160.20.10">
    <property type="entry name" value="Single-stranded right-handed beta-helix, Pectin lyase-like"/>
    <property type="match status" value="1"/>
</dbReference>
<dbReference type="Pfam" id="PF00295">
    <property type="entry name" value="Glyco_hydro_28"/>
    <property type="match status" value="1"/>
</dbReference>
<comment type="caution">
    <text evidence="6">The sequence shown here is derived from an EMBL/GenBank/DDBJ whole genome shotgun (WGS) entry which is preliminary data.</text>
</comment>
<organism evidence="6 7">
    <name type="scientific">Actinoallomurus iriomotensis</name>
    <dbReference type="NCBI Taxonomy" id="478107"/>
    <lineage>
        <taxon>Bacteria</taxon>
        <taxon>Bacillati</taxon>
        <taxon>Actinomycetota</taxon>
        <taxon>Actinomycetes</taxon>
        <taxon>Streptosporangiales</taxon>
        <taxon>Thermomonosporaceae</taxon>
        <taxon>Actinoallomurus</taxon>
    </lineage>
</organism>
<evidence type="ECO:0000256" key="3">
    <source>
        <dbReference type="ARBA" id="ARBA00023295"/>
    </source>
</evidence>
<feature type="domain" description="Rhamnogalacturonase A/B/Epimerase-like pectate lyase" evidence="5">
    <location>
        <begin position="60"/>
        <end position="112"/>
    </location>
</feature>
<dbReference type="InterPro" id="IPR011050">
    <property type="entry name" value="Pectin_lyase_fold/virulence"/>
</dbReference>
<protein>
    <submittedName>
        <fullName evidence="6">Glycoside hydrolase</fullName>
    </submittedName>
</protein>
<evidence type="ECO:0000313" key="6">
    <source>
        <dbReference type="EMBL" id="GLY75244.1"/>
    </source>
</evidence>
<evidence type="ECO:0000259" key="5">
    <source>
        <dbReference type="Pfam" id="PF12708"/>
    </source>
</evidence>
<dbReference type="GO" id="GO:0005975">
    <property type="term" value="P:carbohydrate metabolic process"/>
    <property type="evidence" value="ECO:0007669"/>
    <property type="project" value="InterPro"/>
</dbReference>
<keyword evidence="2 4" id="KW-0378">Hydrolase</keyword>
<accession>A0A9W6RG71</accession>